<keyword evidence="2" id="KW-1185">Reference proteome</keyword>
<dbReference type="Proteomes" id="UP001207468">
    <property type="component" value="Unassembled WGS sequence"/>
</dbReference>
<organism evidence="1 2">
    <name type="scientific">Russula earlei</name>
    <dbReference type="NCBI Taxonomy" id="71964"/>
    <lineage>
        <taxon>Eukaryota</taxon>
        <taxon>Fungi</taxon>
        <taxon>Dikarya</taxon>
        <taxon>Basidiomycota</taxon>
        <taxon>Agaricomycotina</taxon>
        <taxon>Agaricomycetes</taxon>
        <taxon>Russulales</taxon>
        <taxon>Russulaceae</taxon>
        <taxon>Russula</taxon>
    </lineage>
</organism>
<protein>
    <submittedName>
        <fullName evidence="1">Uncharacterized protein</fullName>
    </submittedName>
</protein>
<accession>A0ACC0TTI7</accession>
<evidence type="ECO:0000313" key="1">
    <source>
        <dbReference type="EMBL" id="KAI9447122.1"/>
    </source>
</evidence>
<gene>
    <name evidence="1" type="ORF">F5148DRAFT_1153534</name>
</gene>
<proteinExistence type="predicted"/>
<sequence length="110" mass="12360">MSFYSLTSLSYSTEAHSASAVKTRPPSSPGPPFVRGKSGHGEFVGLDPRAGTDREELRASRDRAWNATRKRERECVCVFLKEKWEILRELRCSLAHERVNADAEALDLIP</sequence>
<dbReference type="EMBL" id="JAGFNK010000606">
    <property type="protein sequence ID" value="KAI9447122.1"/>
    <property type="molecule type" value="Genomic_DNA"/>
</dbReference>
<comment type="caution">
    <text evidence="1">The sequence shown here is derived from an EMBL/GenBank/DDBJ whole genome shotgun (WGS) entry which is preliminary data.</text>
</comment>
<name>A0ACC0TTI7_9AGAM</name>
<evidence type="ECO:0000313" key="2">
    <source>
        <dbReference type="Proteomes" id="UP001207468"/>
    </source>
</evidence>
<reference evidence="1" key="1">
    <citation type="submission" date="2021-03" db="EMBL/GenBank/DDBJ databases">
        <title>Evolutionary priming and transition to the ectomycorrhizal habit in an iconic lineage of mushroom-forming fungi: is preadaptation a requirement?</title>
        <authorList>
            <consortium name="DOE Joint Genome Institute"/>
            <person name="Looney B.P."/>
            <person name="Miyauchi S."/>
            <person name="Morin E."/>
            <person name="Drula E."/>
            <person name="Courty P.E."/>
            <person name="Chicoki N."/>
            <person name="Fauchery L."/>
            <person name="Kohler A."/>
            <person name="Kuo A."/>
            <person name="LaButti K."/>
            <person name="Pangilinan J."/>
            <person name="Lipzen A."/>
            <person name="Riley R."/>
            <person name="Andreopoulos W."/>
            <person name="He G."/>
            <person name="Johnson J."/>
            <person name="Barry K.W."/>
            <person name="Grigoriev I.V."/>
            <person name="Nagy L."/>
            <person name="Hibbett D."/>
            <person name="Henrissat B."/>
            <person name="Matheny P.B."/>
            <person name="Labbe J."/>
            <person name="Martin A.F."/>
        </authorList>
    </citation>
    <scope>NUCLEOTIDE SEQUENCE</scope>
    <source>
        <strain evidence="1">BPL698</strain>
    </source>
</reference>